<reference evidence="1 2" key="1">
    <citation type="journal article" date="2012" name="Genome Biol.">
        <title>Genome and low-iron response of an oceanic diatom adapted to chronic iron limitation.</title>
        <authorList>
            <person name="Lommer M."/>
            <person name="Specht M."/>
            <person name="Roy A.S."/>
            <person name="Kraemer L."/>
            <person name="Andreson R."/>
            <person name="Gutowska M.A."/>
            <person name="Wolf J."/>
            <person name="Bergner S.V."/>
            <person name="Schilhabel M.B."/>
            <person name="Klostermeier U.C."/>
            <person name="Beiko R.G."/>
            <person name="Rosenstiel P."/>
            <person name="Hippler M."/>
            <person name="Laroche J."/>
        </authorList>
    </citation>
    <scope>NUCLEOTIDE SEQUENCE [LARGE SCALE GENOMIC DNA]</scope>
    <source>
        <strain evidence="1 2">CCMP1005</strain>
    </source>
</reference>
<proteinExistence type="predicted"/>
<accession>K0QZ89</accession>
<evidence type="ECO:0000313" key="1">
    <source>
        <dbReference type="EMBL" id="EJK44843.1"/>
    </source>
</evidence>
<dbReference type="eggNOG" id="ENOG502S5EE">
    <property type="taxonomic scope" value="Eukaryota"/>
</dbReference>
<protein>
    <submittedName>
        <fullName evidence="1">Uncharacterized protein</fullName>
    </submittedName>
</protein>
<dbReference type="EMBL" id="AGNL01049145">
    <property type="protein sequence ID" value="EJK44843.1"/>
    <property type="molecule type" value="Genomic_DNA"/>
</dbReference>
<organism evidence="1 2">
    <name type="scientific">Thalassiosira oceanica</name>
    <name type="common">Marine diatom</name>
    <dbReference type="NCBI Taxonomy" id="159749"/>
    <lineage>
        <taxon>Eukaryota</taxon>
        <taxon>Sar</taxon>
        <taxon>Stramenopiles</taxon>
        <taxon>Ochrophyta</taxon>
        <taxon>Bacillariophyta</taxon>
        <taxon>Coscinodiscophyceae</taxon>
        <taxon>Thalassiosirophycidae</taxon>
        <taxon>Thalassiosirales</taxon>
        <taxon>Thalassiosiraceae</taxon>
        <taxon>Thalassiosira</taxon>
    </lineage>
</organism>
<dbReference type="Proteomes" id="UP000266841">
    <property type="component" value="Unassembled WGS sequence"/>
</dbReference>
<dbReference type="OrthoDB" id="197739at2759"/>
<gene>
    <name evidence="1" type="ORF">THAOC_36587</name>
</gene>
<feature type="non-terminal residue" evidence="1">
    <location>
        <position position="1"/>
    </location>
</feature>
<name>K0QZ89_THAOC</name>
<sequence>TVARATDAVALKARSAAVCDTYANQGARNSAILPFTSALSAFCAADDAHRADGRAGDPVPRGSEVMPDGVRMITPFARLHFLMDAGTAVARVTAPQGKNCAASASAPKDDLRLRMNSSSSEFNSERCSGTVSSCSFDWRPPFRDDDPPLGATLENLPAWSTRDVHLIPRSWSPRRRRVVVSHDVWANELGQRLGPVVGFGRKVASWKALVELFK</sequence>
<evidence type="ECO:0000313" key="2">
    <source>
        <dbReference type="Proteomes" id="UP000266841"/>
    </source>
</evidence>
<dbReference type="AlphaFoldDB" id="K0QZ89"/>
<comment type="caution">
    <text evidence="1">The sequence shown here is derived from an EMBL/GenBank/DDBJ whole genome shotgun (WGS) entry which is preliminary data.</text>
</comment>
<keyword evidence="2" id="KW-1185">Reference proteome</keyword>